<gene>
    <name evidence="1" type="ORF">DGUA_6G014316</name>
</gene>
<sequence>MSTEETTDNTQLVLDPPLFVPCDLDTVRDPNKKRAYSEACEETDKLSAQDQISVSSIISALLRPIEPSDDQYKVCDWGINPKQFLPVKQAVVFKEQLFISKLRNTNCKLNENLKIFFERELKQIGKFCLNVEEAYDGYVVFSSSKMKKGKGIVECGHQLKGKYDDKFLLICEKRMEFDRVDHAKIEKTLELRNHADLLLTAIRETKINEETQKFKARIDIKDRDHVFVLDGGIMLLMRHLVCNNFVGHFEYYTMNLYGRVLRCNLVVHKERKVVRIFYRTYKNTVHIVTQQCFNDELQDVAETYMTPEGRIALHYWRGYNYLLHAACIPPKRKEMILPKLELMWRQDTQLVRKFRELKALNYDNAMNYLEGNSELADFMQDYVLNLLRYKPSNVLEFSIMFFQNMTATS</sequence>
<name>A0A3B0K8Q3_DROGU</name>
<evidence type="ECO:0000313" key="1">
    <source>
        <dbReference type="EMBL" id="SPP82439.1"/>
    </source>
</evidence>
<dbReference type="AlphaFoldDB" id="A0A3B0K8Q3"/>
<dbReference type="OMA" id="MFFQNMA"/>
<evidence type="ECO:0000313" key="2">
    <source>
        <dbReference type="Proteomes" id="UP000268350"/>
    </source>
</evidence>
<protein>
    <recommendedName>
        <fullName evidence="3">Ciliogenesis-associated TTC17-interacting protein</fullName>
    </recommendedName>
</protein>
<reference evidence="2" key="1">
    <citation type="submission" date="2018-01" db="EMBL/GenBank/DDBJ databases">
        <authorList>
            <person name="Alioto T."/>
            <person name="Alioto T."/>
        </authorList>
    </citation>
    <scope>NUCLEOTIDE SEQUENCE [LARGE SCALE GENOMIC DNA]</scope>
</reference>
<dbReference type="SUPFAM" id="SSF47391">
    <property type="entry name" value="Dimerization-anchoring domain of cAMP-dependent PK regulatory subunit"/>
    <property type="match status" value="1"/>
</dbReference>
<accession>A0A3B0K8Q3</accession>
<organism evidence="1 2">
    <name type="scientific">Drosophila guanche</name>
    <name type="common">Fruit fly</name>
    <dbReference type="NCBI Taxonomy" id="7266"/>
    <lineage>
        <taxon>Eukaryota</taxon>
        <taxon>Metazoa</taxon>
        <taxon>Ecdysozoa</taxon>
        <taxon>Arthropoda</taxon>
        <taxon>Hexapoda</taxon>
        <taxon>Insecta</taxon>
        <taxon>Pterygota</taxon>
        <taxon>Neoptera</taxon>
        <taxon>Endopterygota</taxon>
        <taxon>Diptera</taxon>
        <taxon>Brachycera</taxon>
        <taxon>Muscomorpha</taxon>
        <taxon>Ephydroidea</taxon>
        <taxon>Drosophilidae</taxon>
        <taxon>Drosophila</taxon>
        <taxon>Sophophora</taxon>
    </lineage>
</organism>
<dbReference type="OrthoDB" id="6334211at2759"/>
<proteinExistence type="predicted"/>
<dbReference type="Gene3D" id="1.20.890.10">
    <property type="entry name" value="cAMP-dependent protein kinase regulatory subunit, dimerization-anchoring domain"/>
    <property type="match status" value="1"/>
</dbReference>
<dbReference type="EMBL" id="OUUW01000006">
    <property type="protein sequence ID" value="SPP82439.1"/>
    <property type="molecule type" value="Genomic_DNA"/>
</dbReference>
<dbReference type="Proteomes" id="UP000268350">
    <property type="component" value="Unassembled WGS sequence"/>
</dbReference>
<dbReference type="STRING" id="7266.A0A3B0K8Q3"/>
<evidence type="ECO:0008006" key="3">
    <source>
        <dbReference type="Google" id="ProtNLM"/>
    </source>
</evidence>
<keyword evidence="2" id="KW-1185">Reference proteome</keyword>